<accession>A0A7E4ZR49</accession>
<evidence type="ECO:0000313" key="1">
    <source>
        <dbReference type="Proteomes" id="UP000492821"/>
    </source>
</evidence>
<evidence type="ECO:0000313" key="2">
    <source>
        <dbReference type="WBParaSite" id="Pan_g12510.t1"/>
    </source>
</evidence>
<sequence>MLNENEANFAANQAVLNNFRSNPTFSTYWKNWERCQNWASQCQQTFEEFQRNIAWQKAQDDINLMLNGDEGMEVDEAGPVDMKEEEFYDDGYAEFARQSQEHKRQRELERARAAAAEAAKHLVEYVDASDIGIHGVVSKDISVKVFGQERADRLEAMQAKYGPHAERILTLEVGQNYKFDQIVSKHNAQLWPNIPLHLPTL</sequence>
<dbReference type="AlphaFoldDB" id="A0A7E4ZR49"/>
<name>A0A7E4ZR49_PANRE</name>
<reference evidence="1" key="1">
    <citation type="journal article" date="2013" name="Genetics">
        <title>The draft genome and transcriptome of Panagrellus redivivus are shaped by the harsh demands of a free-living lifestyle.</title>
        <authorList>
            <person name="Srinivasan J."/>
            <person name="Dillman A.R."/>
            <person name="Macchietto M.G."/>
            <person name="Heikkinen L."/>
            <person name="Lakso M."/>
            <person name="Fracchia K.M."/>
            <person name="Antoshechkin I."/>
            <person name="Mortazavi A."/>
            <person name="Wong G."/>
            <person name="Sternberg P.W."/>
        </authorList>
    </citation>
    <scope>NUCLEOTIDE SEQUENCE [LARGE SCALE GENOMIC DNA]</scope>
    <source>
        <strain evidence="1">MT8872</strain>
    </source>
</reference>
<reference evidence="2" key="2">
    <citation type="submission" date="2020-10" db="UniProtKB">
        <authorList>
            <consortium name="WormBaseParasite"/>
        </authorList>
    </citation>
    <scope>IDENTIFICATION</scope>
</reference>
<proteinExistence type="predicted"/>
<dbReference type="WBParaSite" id="Pan_g12510.t1">
    <property type="protein sequence ID" value="Pan_g12510.t1"/>
    <property type="gene ID" value="Pan_g12510"/>
</dbReference>
<protein>
    <submittedName>
        <fullName evidence="2">LsmAD domain-containing protein</fullName>
    </submittedName>
</protein>
<keyword evidence="1" id="KW-1185">Reference proteome</keyword>
<organism evidence="1 2">
    <name type="scientific">Panagrellus redivivus</name>
    <name type="common">Microworm</name>
    <dbReference type="NCBI Taxonomy" id="6233"/>
    <lineage>
        <taxon>Eukaryota</taxon>
        <taxon>Metazoa</taxon>
        <taxon>Ecdysozoa</taxon>
        <taxon>Nematoda</taxon>
        <taxon>Chromadorea</taxon>
        <taxon>Rhabditida</taxon>
        <taxon>Tylenchina</taxon>
        <taxon>Panagrolaimomorpha</taxon>
        <taxon>Panagrolaimoidea</taxon>
        <taxon>Panagrolaimidae</taxon>
        <taxon>Panagrellus</taxon>
    </lineage>
</organism>
<dbReference type="Proteomes" id="UP000492821">
    <property type="component" value="Unassembled WGS sequence"/>
</dbReference>